<evidence type="ECO:0000313" key="1">
    <source>
        <dbReference type="EMBL" id="EKD12610.1"/>
    </source>
</evidence>
<name>K1W6K5_MARBU</name>
<protein>
    <submittedName>
        <fullName evidence="1">Uncharacterized protein</fullName>
    </submittedName>
</protein>
<reference evidence="1 2" key="1">
    <citation type="journal article" date="2012" name="BMC Genomics">
        <title>Sequencing the genome of Marssonina brunnea reveals fungus-poplar co-evolution.</title>
        <authorList>
            <person name="Zhu S."/>
            <person name="Cao Y.-Z."/>
            <person name="Jiang C."/>
            <person name="Tan B.-Y."/>
            <person name="Wang Z."/>
            <person name="Feng S."/>
            <person name="Zhang L."/>
            <person name="Su X.-H."/>
            <person name="Brejova B."/>
            <person name="Vinar T."/>
            <person name="Xu M."/>
            <person name="Wang M.-X."/>
            <person name="Zhang S.-G."/>
            <person name="Huang M.-R."/>
            <person name="Wu R."/>
            <person name="Zhou Y."/>
        </authorList>
    </citation>
    <scope>NUCLEOTIDE SEQUENCE [LARGE SCALE GENOMIC DNA]</scope>
    <source>
        <strain evidence="1 2">MB_m1</strain>
    </source>
</reference>
<dbReference type="AlphaFoldDB" id="K1W6K5"/>
<dbReference type="HOGENOM" id="CLU_1928071_0_0_1"/>
<dbReference type="Proteomes" id="UP000006753">
    <property type="component" value="Unassembled WGS sequence"/>
</dbReference>
<dbReference type="KEGG" id="mbe:MBM_09179"/>
<dbReference type="InParanoid" id="K1W6K5"/>
<gene>
    <name evidence="1" type="ORF">MBM_09179</name>
</gene>
<proteinExistence type="predicted"/>
<accession>K1W6K5</accession>
<evidence type="ECO:0000313" key="2">
    <source>
        <dbReference type="Proteomes" id="UP000006753"/>
    </source>
</evidence>
<sequence length="131" mass="14177">MLFDLNSRKSELTTEVAIESTNLRVNSQRLVSIVADLADLADNNPPAKLLTFGPTASLSFTPQWPFAPLVAPLESGSRCPPIRCSFSPGPAYKGCTKSGYIPRRERRGTGGPIVDISGDILTTLREDSRNT</sequence>
<keyword evidence="2" id="KW-1185">Reference proteome</keyword>
<dbReference type="EMBL" id="JH921455">
    <property type="protein sequence ID" value="EKD12610.1"/>
    <property type="molecule type" value="Genomic_DNA"/>
</dbReference>
<organism evidence="1 2">
    <name type="scientific">Marssonina brunnea f. sp. multigermtubi (strain MB_m1)</name>
    <name type="common">Marssonina leaf spot fungus</name>
    <dbReference type="NCBI Taxonomy" id="1072389"/>
    <lineage>
        <taxon>Eukaryota</taxon>
        <taxon>Fungi</taxon>
        <taxon>Dikarya</taxon>
        <taxon>Ascomycota</taxon>
        <taxon>Pezizomycotina</taxon>
        <taxon>Leotiomycetes</taxon>
        <taxon>Helotiales</taxon>
        <taxon>Drepanopezizaceae</taxon>
        <taxon>Drepanopeziza</taxon>
    </lineage>
</organism>